<evidence type="ECO:0000256" key="1">
    <source>
        <dbReference type="SAM" id="Phobius"/>
    </source>
</evidence>
<dbReference type="RefSeq" id="WP_183602678.1">
    <property type="nucleotide sequence ID" value="NZ_JACHXK010000013.1"/>
</dbReference>
<proteinExistence type="predicted"/>
<dbReference type="AlphaFoldDB" id="A0A7W5B1T3"/>
<keyword evidence="1" id="KW-0472">Membrane</keyword>
<evidence type="ECO:0000313" key="2">
    <source>
        <dbReference type="EMBL" id="MBB3112554.1"/>
    </source>
</evidence>
<accession>A0A7W5B1T3</accession>
<comment type="caution">
    <text evidence="2">The sequence shown here is derived from an EMBL/GenBank/DDBJ whole genome shotgun (WGS) entry which is preliminary data.</text>
</comment>
<organism evidence="2 3">
    <name type="scientific">Paenibacillus phyllosphaerae</name>
    <dbReference type="NCBI Taxonomy" id="274593"/>
    <lineage>
        <taxon>Bacteria</taxon>
        <taxon>Bacillati</taxon>
        <taxon>Bacillota</taxon>
        <taxon>Bacilli</taxon>
        <taxon>Bacillales</taxon>
        <taxon>Paenibacillaceae</taxon>
        <taxon>Paenibacillus</taxon>
    </lineage>
</organism>
<evidence type="ECO:0000313" key="3">
    <source>
        <dbReference type="Proteomes" id="UP000570361"/>
    </source>
</evidence>
<feature type="transmembrane region" description="Helical" evidence="1">
    <location>
        <begin position="72"/>
        <end position="89"/>
    </location>
</feature>
<dbReference type="EMBL" id="JACHXK010000013">
    <property type="protein sequence ID" value="MBB3112554.1"/>
    <property type="molecule type" value="Genomic_DNA"/>
</dbReference>
<name>A0A7W5B1T3_9BACL</name>
<keyword evidence="1" id="KW-0812">Transmembrane</keyword>
<keyword evidence="1" id="KW-1133">Transmembrane helix</keyword>
<protein>
    <submittedName>
        <fullName evidence="2">Uncharacterized protein</fullName>
    </submittedName>
</protein>
<sequence>MRRWSFLIPIIYLFGLAVYIGVYTLINLAVDFLFVTLTPPAIVITLLPLGLWVLGSVTYYKNKKAARYARSFLIGGLAFGMLVTSYSVYKITGNELNSHFDAERWASEPSSRMVMVDHMLDRHKLKGRSPEEVHVLLGSPSQEVKEPQHQLSYYLGGAGFFSMKEALLVISFDQGQVSDYDIAYH</sequence>
<reference evidence="2 3" key="1">
    <citation type="submission" date="2020-08" db="EMBL/GenBank/DDBJ databases">
        <title>Genomic Encyclopedia of Type Strains, Phase III (KMG-III): the genomes of soil and plant-associated and newly described type strains.</title>
        <authorList>
            <person name="Whitman W."/>
        </authorList>
    </citation>
    <scope>NUCLEOTIDE SEQUENCE [LARGE SCALE GENOMIC DNA]</scope>
    <source>
        <strain evidence="2 3">CECT 5862</strain>
    </source>
</reference>
<feature type="transmembrane region" description="Helical" evidence="1">
    <location>
        <begin position="32"/>
        <end position="60"/>
    </location>
</feature>
<dbReference type="Proteomes" id="UP000570361">
    <property type="component" value="Unassembled WGS sequence"/>
</dbReference>
<feature type="transmembrane region" description="Helical" evidence="1">
    <location>
        <begin position="7"/>
        <end position="26"/>
    </location>
</feature>
<keyword evidence="3" id="KW-1185">Reference proteome</keyword>
<gene>
    <name evidence="2" type="ORF">FHS18_004655</name>
</gene>